<dbReference type="EMBL" id="HBIJ01002058">
    <property type="protein sequence ID" value="CAE0360701.1"/>
    <property type="molecule type" value="Transcribed_RNA"/>
</dbReference>
<name>A0A7S3JRM0_9STRA</name>
<proteinExistence type="predicted"/>
<dbReference type="GO" id="GO:0008113">
    <property type="term" value="F:peptide-methionine (S)-S-oxide reductase activity"/>
    <property type="evidence" value="ECO:0007669"/>
    <property type="project" value="InterPro"/>
</dbReference>
<dbReference type="Gene3D" id="3.30.1060.10">
    <property type="entry name" value="Peptide methionine sulphoxide reductase MsrA"/>
    <property type="match status" value="1"/>
</dbReference>
<accession>A0A7S3JRM0</accession>
<dbReference type="InterPro" id="IPR036509">
    <property type="entry name" value="Met_Sox_Rdtase_MsrA_sf"/>
</dbReference>
<evidence type="ECO:0000313" key="1">
    <source>
        <dbReference type="EMBL" id="CAE0360701.1"/>
    </source>
</evidence>
<gene>
    <name evidence="1" type="ORF">ALAG00032_LOCUS1431</name>
</gene>
<organism evidence="1">
    <name type="scientific">Aureoumbra lagunensis</name>
    <dbReference type="NCBI Taxonomy" id="44058"/>
    <lineage>
        <taxon>Eukaryota</taxon>
        <taxon>Sar</taxon>
        <taxon>Stramenopiles</taxon>
        <taxon>Ochrophyta</taxon>
        <taxon>Pelagophyceae</taxon>
        <taxon>Pelagomonadales</taxon>
        <taxon>Aureoumbra</taxon>
    </lineage>
</organism>
<dbReference type="AlphaFoldDB" id="A0A7S3JRM0"/>
<evidence type="ECO:0008006" key="2">
    <source>
        <dbReference type="Google" id="ProtNLM"/>
    </source>
</evidence>
<sequence length="138" mass="15086">MMTKAREILILMSIVYGQIDALNGDHVLKATRRTLIGGLVAQHLLAPVFAAEEELDVYFGVGCFWHVQHEMAMAEKNILGRSDMELTATAGYAGGLSTGKDPSRPGKSLVCYHNLQRIADYGSLGHAEAGMFLNFFVK</sequence>
<reference evidence="1" key="1">
    <citation type="submission" date="2021-01" db="EMBL/GenBank/DDBJ databases">
        <authorList>
            <person name="Corre E."/>
            <person name="Pelletier E."/>
            <person name="Niang G."/>
            <person name="Scheremetjew M."/>
            <person name="Finn R."/>
            <person name="Kale V."/>
            <person name="Holt S."/>
            <person name="Cochrane G."/>
            <person name="Meng A."/>
            <person name="Brown T."/>
            <person name="Cohen L."/>
        </authorList>
    </citation>
    <scope>NUCLEOTIDE SEQUENCE</scope>
    <source>
        <strain evidence="1">CCMP1510</strain>
    </source>
</reference>
<protein>
    <recommendedName>
        <fullName evidence="2">Peptide-methionine (S)-S-oxide reductase</fullName>
    </recommendedName>
</protein>